<evidence type="ECO:0000313" key="9">
    <source>
        <dbReference type="Proteomes" id="UP000005876"/>
    </source>
</evidence>
<dbReference type="CDD" id="cd01095">
    <property type="entry name" value="Nitrilotriacetate_monoxgenase"/>
    <property type="match status" value="1"/>
</dbReference>
<proteinExistence type="inferred from homology"/>
<keyword evidence="4 8" id="KW-0503">Monooxygenase</keyword>
<gene>
    <name evidence="8" type="ordered locus">HPL003_02200</name>
</gene>
<reference evidence="9" key="1">
    <citation type="submission" date="2011-11" db="EMBL/GenBank/DDBJ databases">
        <title>Complete sequence of Paenibacillus terrae HPL-003.</title>
        <authorList>
            <person name="Shin S.H."/>
            <person name="Kim S."/>
            <person name="Kim J.Y."/>
        </authorList>
    </citation>
    <scope>NUCLEOTIDE SEQUENCE [LARGE SCALE GENOMIC DNA]</scope>
    <source>
        <strain evidence="9">HPL-003</strain>
    </source>
</reference>
<dbReference type="Gene3D" id="3.20.20.30">
    <property type="entry name" value="Luciferase-like domain"/>
    <property type="match status" value="1"/>
</dbReference>
<evidence type="ECO:0000259" key="7">
    <source>
        <dbReference type="Pfam" id="PF00296"/>
    </source>
</evidence>
<dbReference type="PANTHER" id="PTHR30011:SF16">
    <property type="entry name" value="C2H2 FINGER DOMAIN TRANSCRIPTION FACTOR (EUROFUNG)-RELATED"/>
    <property type="match status" value="1"/>
</dbReference>
<dbReference type="GO" id="GO:0004497">
    <property type="term" value="F:monooxygenase activity"/>
    <property type="evidence" value="ECO:0007669"/>
    <property type="project" value="UniProtKB-KW"/>
</dbReference>
<dbReference type="KEGG" id="pta:HPL003_02200"/>
<keyword evidence="2 6" id="KW-0288">FMN</keyword>
<evidence type="ECO:0000256" key="2">
    <source>
        <dbReference type="ARBA" id="ARBA00022643"/>
    </source>
</evidence>
<feature type="binding site" evidence="6">
    <location>
        <position position="57"/>
    </location>
    <ligand>
        <name>FMN</name>
        <dbReference type="ChEBI" id="CHEBI:58210"/>
    </ligand>
</feature>
<feature type="domain" description="Luciferase-like" evidence="7">
    <location>
        <begin position="22"/>
        <end position="287"/>
    </location>
</feature>
<name>G7VZH9_PAETH</name>
<sequence>MEQRKLKIGGIIDGVGWNYTGWRHPAIPADASENIDYYVEKAIQLEQGKFDLIFLADVSHIGPGMIPHYLSMFEGVSVLSALSMVTHSIGLTATIATSYADPFTAARQIASLDKISKGRAGWNAITSNPGGLANYSRSHLSKADLYPMKKEFLEIVEGLWDSYEDDAFIRNKKSGVFYDPSKMHSLNYNGNYFSVEGPLNISRSRQGRPVIFQAGTSLEFMDVAAQHAEVIMAPGNDFNFLKGFATELRRKVAHNGRSPNDLLMMPSHSPIVGETEKEALEKLKEIESRMPYGYRLPRPLLMGSAEHVAEKIENWYQEGVMDILLIRQDYPAGFEDFIKWVVPILQDKGIFRKEYEMNTLRGNLGLPYPVNRYTKQ</sequence>
<dbReference type="Pfam" id="PF00296">
    <property type="entry name" value="Bac_luciferase"/>
    <property type="match status" value="1"/>
</dbReference>
<feature type="binding site" evidence="6">
    <location>
        <position position="146"/>
    </location>
    <ligand>
        <name>FMN</name>
        <dbReference type="ChEBI" id="CHEBI:58210"/>
    </ligand>
</feature>
<dbReference type="AlphaFoldDB" id="G7VZH9"/>
<protein>
    <submittedName>
        <fullName evidence="8">NtaA/SnaA/SoxA/DszA family monooxygenase</fullName>
    </submittedName>
</protein>
<dbReference type="PANTHER" id="PTHR30011">
    <property type="entry name" value="ALKANESULFONATE MONOOXYGENASE-RELATED"/>
    <property type="match status" value="1"/>
</dbReference>
<dbReference type="InterPro" id="IPR051260">
    <property type="entry name" value="Diverse_substr_monoxygenases"/>
</dbReference>
<evidence type="ECO:0000256" key="5">
    <source>
        <dbReference type="ARBA" id="ARBA00033748"/>
    </source>
</evidence>
<dbReference type="HOGENOM" id="CLU_022256_1_2_9"/>
<dbReference type="Proteomes" id="UP000005876">
    <property type="component" value="Chromosome"/>
</dbReference>
<reference key="2">
    <citation type="submission" date="2011-11" db="EMBL/GenBank/DDBJ databases">
        <authorList>
            <person name="Shin S.H."/>
            <person name="Kim S."/>
            <person name="Kim J.Y."/>
        </authorList>
    </citation>
    <scope>NUCLEOTIDE SEQUENCE</scope>
    <source>
        <strain>HPL-003</strain>
    </source>
</reference>
<evidence type="ECO:0000256" key="4">
    <source>
        <dbReference type="ARBA" id="ARBA00023033"/>
    </source>
</evidence>
<dbReference type="PIRSF" id="PIRSF000337">
    <property type="entry name" value="NTA_MOA"/>
    <property type="match status" value="1"/>
</dbReference>
<evidence type="ECO:0000256" key="6">
    <source>
        <dbReference type="PIRSR" id="PIRSR000337-1"/>
    </source>
</evidence>
<dbReference type="RefSeq" id="WP_014278004.1">
    <property type="nucleotide sequence ID" value="NC_016641.1"/>
</dbReference>
<dbReference type="GO" id="GO:0016705">
    <property type="term" value="F:oxidoreductase activity, acting on paired donors, with incorporation or reduction of molecular oxygen"/>
    <property type="evidence" value="ECO:0007669"/>
    <property type="project" value="InterPro"/>
</dbReference>
<dbReference type="OrthoDB" id="3265338at2"/>
<feature type="binding site" evidence="6">
    <location>
        <position position="217"/>
    </location>
    <ligand>
        <name>FMN</name>
        <dbReference type="ChEBI" id="CHEBI:58210"/>
    </ligand>
</feature>
<keyword evidence="1 6" id="KW-0285">Flavoprotein</keyword>
<reference evidence="8 9" key="3">
    <citation type="journal article" date="2012" name="J. Bacteriol.">
        <title>Genome Sequence of Paenibacillus terrae HPL-003, a Xylanase-Producing Bacterium Isolated from Soil Found in Forest Residue.</title>
        <authorList>
            <person name="Shin S.H."/>
            <person name="Kim S."/>
            <person name="Kim J.Y."/>
            <person name="Song H.Y."/>
            <person name="Cho S.J."/>
            <person name="Kim D.R."/>
            <person name="Lee K.I."/>
            <person name="Lim H.K."/>
            <person name="Park N.J."/>
            <person name="Hwang I.T."/>
            <person name="Yang K.S."/>
        </authorList>
    </citation>
    <scope>NUCLEOTIDE SEQUENCE [LARGE SCALE GENOMIC DNA]</scope>
    <source>
        <strain evidence="8 9">HPL-003</strain>
    </source>
</reference>
<evidence type="ECO:0000256" key="3">
    <source>
        <dbReference type="ARBA" id="ARBA00023002"/>
    </source>
</evidence>
<accession>G7VZH9</accession>
<dbReference type="STRING" id="985665.HPL003_02200"/>
<evidence type="ECO:0000313" key="8">
    <source>
        <dbReference type="EMBL" id="AET57221.1"/>
    </source>
</evidence>
<keyword evidence="3" id="KW-0560">Oxidoreductase</keyword>
<evidence type="ECO:0000256" key="1">
    <source>
        <dbReference type="ARBA" id="ARBA00022630"/>
    </source>
</evidence>
<dbReference type="InterPro" id="IPR011251">
    <property type="entry name" value="Luciferase-like_dom"/>
</dbReference>
<comment type="similarity">
    <text evidence="5">Belongs to the NtaA/SnaA/DszA monooxygenase family.</text>
</comment>
<feature type="binding site" evidence="6">
    <location>
        <position position="94"/>
    </location>
    <ligand>
        <name>FMN</name>
        <dbReference type="ChEBI" id="CHEBI:58210"/>
    </ligand>
</feature>
<dbReference type="InterPro" id="IPR036661">
    <property type="entry name" value="Luciferase-like_sf"/>
</dbReference>
<dbReference type="InterPro" id="IPR016215">
    <property type="entry name" value="NTA_MOA"/>
</dbReference>
<dbReference type="NCBIfam" id="TIGR03860">
    <property type="entry name" value="FMN_nitrolo"/>
    <property type="match status" value="1"/>
</dbReference>
<dbReference type="EMBL" id="CP003107">
    <property type="protein sequence ID" value="AET57221.1"/>
    <property type="molecule type" value="Genomic_DNA"/>
</dbReference>
<organism evidence="8 9">
    <name type="scientific">Paenibacillus terrae (strain HPL-003)</name>
    <dbReference type="NCBI Taxonomy" id="985665"/>
    <lineage>
        <taxon>Bacteria</taxon>
        <taxon>Bacillati</taxon>
        <taxon>Bacillota</taxon>
        <taxon>Bacilli</taxon>
        <taxon>Bacillales</taxon>
        <taxon>Paenibacillaceae</taxon>
        <taxon>Paenibacillus</taxon>
    </lineage>
</organism>
<dbReference type="SUPFAM" id="SSF51679">
    <property type="entry name" value="Bacterial luciferase-like"/>
    <property type="match status" value="1"/>
</dbReference>
<dbReference type="eggNOG" id="COG2141">
    <property type="taxonomic scope" value="Bacteria"/>
</dbReference>